<proteinExistence type="inferred from homology"/>
<dbReference type="Proteomes" id="UP000187172">
    <property type="component" value="Unassembled WGS sequence"/>
</dbReference>
<evidence type="ECO:0000256" key="2">
    <source>
        <dbReference type="ARBA" id="ARBA00022801"/>
    </source>
</evidence>
<dbReference type="PRINTS" id="PR00502">
    <property type="entry name" value="NUDIXFAMILY"/>
</dbReference>
<evidence type="ECO:0000313" key="6">
    <source>
        <dbReference type="Proteomes" id="UP000187172"/>
    </source>
</evidence>
<dbReference type="SUPFAM" id="SSF55811">
    <property type="entry name" value="Nudix"/>
    <property type="match status" value="1"/>
</dbReference>
<dbReference type="STRING" id="297318.BK138_23785"/>
<dbReference type="EMBL" id="MRTP01000008">
    <property type="protein sequence ID" value="OMF51865.1"/>
    <property type="molecule type" value="Genomic_DNA"/>
</dbReference>
<evidence type="ECO:0000259" key="4">
    <source>
        <dbReference type="PROSITE" id="PS51462"/>
    </source>
</evidence>
<comment type="similarity">
    <text evidence="3">Belongs to the Nudix hydrolase family.</text>
</comment>
<keyword evidence="2 3" id="KW-0378">Hydrolase</keyword>
<name>A0A1R1EJ81_9BACL</name>
<protein>
    <submittedName>
        <fullName evidence="5">NUDIX domain-containing protein</fullName>
    </submittedName>
</protein>
<dbReference type="GO" id="GO:0016787">
    <property type="term" value="F:hydrolase activity"/>
    <property type="evidence" value="ECO:0007669"/>
    <property type="project" value="UniProtKB-KW"/>
</dbReference>
<feature type="domain" description="Nudix hydrolase" evidence="4">
    <location>
        <begin position="11"/>
        <end position="145"/>
    </location>
</feature>
<dbReference type="PROSITE" id="PS51462">
    <property type="entry name" value="NUDIX"/>
    <property type="match status" value="1"/>
</dbReference>
<evidence type="ECO:0000313" key="5">
    <source>
        <dbReference type="EMBL" id="OMF51865.1"/>
    </source>
</evidence>
<dbReference type="InterPro" id="IPR020476">
    <property type="entry name" value="Nudix_hydrolase"/>
</dbReference>
<dbReference type="PANTHER" id="PTHR43046">
    <property type="entry name" value="GDP-MANNOSE MANNOSYL HYDROLASE"/>
    <property type="match status" value="1"/>
</dbReference>
<dbReference type="Pfam" id="PF00293">
    <property type="entry name" value="NUDIX"/>
    <property type="match status" value="1"/>
</dbReference>
<dbReference type="InterPro" id="IPR000086">
    <property type="entry name" value="NUDIX_hydrolase_dom"/>
</dbReference>
<dbReference type="InterPro" id="IPR020084">
    <property type="entry name" value="NUDIX_hydrolase_CS"/>
</dbReference>
<accession>A0A1R1EJ81</accession>
<dbReference type="CDD" id="cd04688">
    <property type="entry name" value="NUDIX_Hydrolase"/>
    <property type="match status" value="1"/>
</dbReference>
<dbReference type="PANTHER" id="PTHR43046:SF14">
    <property type="entry name" value="MUTT_NUDIX FAMILY PROTEIN"/>
    <property type="match status" value="1"/>
</dbReference>
<dbReference type="AlphaFoldDB" id="A0A1R1EJ81"/>
<dbReference type="RefSeq" id="WP_076173291.1">
    <property type="nucleotide sequence ID" value="NZ_MRTP01000008.1"/>
</dbReference>
<gene>
    <name evidence="5" type="ORF">BK138_23785</name>
</gene>
<evidence type="ECO:0000256" key="1">
    <source>
        <dbReference type="ARBA" id="ARBA00001946"/>
    </source>
</evidence>
<keyword evidence="6" id="KW-1185">Reference proteome</keyword>
<reference evidence="5 6" key="1">
    <citation type="submission" date="2016-11" db="EMBL/GenBank/DDBJ databases">
        <title>Paenibacillus species isolates.</title>
        <authorList>
            <person name="Beno S.M."/>
        </authorList>
    </citation>
    <scope>NUCLEOTIDE SEQUENCE [LARGE SCALE GENOMIC DNA]</scope>
    <source>
        <strain evidence="5 6">FSL R5-0378</strain>
    </source>
</reference>
<dbReference type="Gene3D" id="3.90.79.10">
    <property type="entry name" value="Nucleoside Triphosphate Pyrophosphohydrolase"/>
    <property type="match status" value="1"/>
</dbReference>
<comment type="cofactor">
    <cofactor evidence="1">
        <name>Mg(2+)</name>
        <dbReference type="ChEBI" id="CHEBI:18420"/>
    </cofactor>
</comment>
<evidence type="ECO:0000256" key="3">
    <source>
        <dbReference type="RuleBase" id="RU003476"/>
    </source>
</evidence>
<dbReference type="InterPro" id="IPR015797">
    <property type="entry name" value="NUDIX_hydrolase-like_dom_sf"/>
</dbReference>
<comment type="caution">
    <text evidence="5">The sequence shown here is derived from an EMBL/GenBank/DDBJ whole genome shotgun (WGS) entry which is preliminary data.</text>
</comment>
<organism evidence="5 6">
    <name type="scientific">Paenibacillus rhizosphaerae</name>
    <dbReference type="NCBI Taxonomy" id="297318"/>
    <lineage>
        <taxon>Bacteria</taxon>
        <taxon>Bacillati</taxon>
        <taxon>Bacillota</taxon>
        <taxon>Bacilli</taxon>
        <taxon>Bacillales</taxon>
        <taxon>Paenibacillaceae</taxon>
        <taxon>Paenibacillus</taxon>
    </lineage>
</organism>
<sequence>MITFTEGQNKFNFRVAGIAVHRDRILLHTTLQDDFWNLPGGRVEFQESTDQALIREIREELGIDIQIDKLLYVNEDFFEYDRMKYHETGFYYTFSFPEGHEILDREGEFPGIEDGGRLIFKWFTIEELQGLSVYPVELKTDIMSVIDGSADLKHRIHQP</sequence>
<dbReference type="PROSITE" id="PS00893">
    <property type="entry name" value="NUDIX_BOX"/>
    <property type="match status" value="1"/>
</dbReference>